<reference evidence="1 2" key="1">
    <citation type="journal article" date="2016" name="Nat. Commun.">
        <title>Thousands of microbial genomes shed light on interconnected biogeochemical processes in an aquifer system.</title>
        <authorList>
            <person name="Anantharaman K."/>
            <person name="Brown C.T."/>
            <person name="Hug L.A."/>
            <person name="Sharon I."/>
            <person name="Castelle C.J."/>
            <person name="Probst A.J."/>
            <person name="Thomas B.C."/>
            <person name="Singh A."/>
            <person name="Wilkins M.J."/>
            <person name="Karaoz U."/>
            <person name="Brodie E.L."/>
            <person name="Williams K.H."/>
            <person name="Hubbard S.S."/>
            <person name="Banfield J.F."/>
        </authorList>
    </citation>
    <scope>NUCLEOTIDE SEQUENCE [LARGE SCALE GENOMIC DNA]</scope>
</reference>
<organism evidence="1 2">
    <name type="scientific">Candidatus Yanofskybacteria bacterium RIFCSPHIGHO2_01_FULL_41_26</name>
    <dbReference type="NCBI Taxonomy" id="1802661"/>
    <lineage>
        <taxon>Bacteria</taxon>
        <taxon>Candidatus Yanofskyibacteriota</taxon>
    </lineage>
</organism>
<name>A0A1F8ECN7_9BACT</name>
<dbReference type="Proteomes" id="UP000176893">
    <property type="component" value="Unassembled WGS sequence"/>
</dbReference>
<protein>
    <submittedName>
        <fullName evidence="1">Uncharacterized protein</fullName>
    </submittedName>
</protein>
<comment type="caution">
    <text evidence="1">The sequence shown here is derived from an EMBL/GenBank/DDBJ whole genome shotgun (WGS) entry which is preliminary data.</text>
</comment>
<dbReference type="STRING" id="1802661.A2649_01925"/>
<accession>A0A1F8ECN7</accession>
<evidence type="ECO:0000313" key="1">
    <source>
        <dbReference type="EMBL" id="OGM98069.1"/>
    </source>
</evidence>
<dbReference type="AlphaFoldDB" id="A0A1F8ECN7"/>
<gene>
    <name evidence="1" type="ORF">A2649_01925</name>
</gene>
<proteinExistence type="predicted"/>
<sequence length="107" mass="12479">MAMEREKAFYPKEKDSGDVIDIETDQFFREFTEDLDDLKKADAALQILLHSKMINSEETIALVSEKITERIDELEETLKALKSRGFVRENNKSGYRSLFKSKNDRQT</sequence>
<dbReference type="EMBL" id="MGJB01000018">
    <property type="protein sequence ID" value="OGM98069.1"/>
    <property type="molecule type" value="Genomic_DNA"/>
</dbReference>
<evidence type="ECO:0000313" key="2">
    <source>
        <dbReference type="Proteomes" id="UP000176893"/>
    </source>
</evidence>